<sequence length="486" mass="54047">MAATPKSTSRRLTELYSDNIVAKVVRTATASLEDNNDPPTKYPEYVLQSGPSANGRWELRDKDFWTCGFFPGQIYALLERAVRWPGSLNVSSRGDGDAQKEIPVAPLIKHLEGLGKKWSEPLHETATRTDTHDMSFMIQPSLRRRWELLHDATALDSVLTAARGLHSRFNATVGAIRSWDRLVQHDVDISSLDEDFLVIVDSMCNLDLLYYAAAHTGDGSLADAATAHARTVKKTLFRTETGGCWGPDAYTGELYSTCHVVNLDPRTGEVKERRTAQGYAAESTWTRGQAWGILGFAQTFVWTRDQEFLDAACGLAEYFLHRLDTAPLCVYRPVTDGGEDGRTKGKWVPLWDFDAPFDPEATEAGPLRDASAGVIAANGLLVLSQALAGQGRHNLAQRYYEAAVDIVDDTLDLCLSQEKATFAAVEGSDQFQVRDVEDGKTFEAIVKHATANRNKSDKHQYWDHGLVYLDYYLIEFGNRLLQMGFV</sequence>
<dbReference type="AlphaFoldDB" id="A0A4P7NNS3"/>
<dbReference type="SUPFAM" id="SSF48208">
    <property type="entry name" value="Six-hairpin glycosidases"/>
    <property type="match status" value="1"/>
</dbReference>
<evidence type="ECO:0000313" key="4">
    <source>
        <dbReference type="Proteomes" id="UP000294847"/>
    </source>
</evidence>
<gene>
    <name evidence="3" type="ORF">PoMZ_05662</name>
</gene>
<dbReference type="EMBL" id="CP034209">
    <property type="protein sequence ID" value="QBZ63971.1"/>
    <property type="molecule type" value="Genomic_DNA"/>
</dbReference>
<name>A0A4P7NNS3_PYROR</name>
<dbReference type="PANTHER" id="PTHR36845">
    <property type="entry name" value="HYDROLASE, PUTATIVE (AFU_ORTHOLOGUE AFUA_7G05090)-RELATED"/>
    <property type="match status" value="1"/>
</dbReference>
<dbReference type="GO" id="GO:0052757">
    <property type="term" value="F:chondroitin hydrolase activity"/>
    <property type="evidence" value="ECO:0007669"/>
    <property type="project" value="TreeGrafter"/>
</dbReference>
<comment type="similarity">
    <text evidence="2">Belongs to the glycosyl hydrolase 88 family.</text>
</comment>
<dbReference type="GO" id="GO:0000272">
    <property type="term" value="P:polysaccharide catabolic process"/>
    <property type="evidence" value="ECO:0007669"/>
    <property type="project" value="TreeGrafter"/>
</dbReference>
<evidence type="ECO:0008006" key="5">
    <source>
        <dbReference type="Google" id="ProtNLM"/>
    </source>
</evidence>
<dbReference type="Gene3D" id="1.50.10.10">
    <property type="match status" value="1"/>
</dbReference>
<organism evidence="3 4">
    <name type="scientific">Pyricularia oryzae</name>
    <name type="common">Rice blast fungus</name>
    <name type="synonym">Magnaporthe oryzae</name>
    <dbReference type="NCBI Taxonomy" id="318829"/>
    <lineage>
        <taxon>Eukaryota</taxon>
        <taxon>Fungi</taxon>
        <taxon>Dikarya</taxon>
        <taxon>Ascomycota</taxon>
        <taxon>Pezizomycotina</taxon>
        <taxon>Sordariomycetes</taxon>
        <taxon>Sordariomycetidae</taxon>
        <taxon>Magnaporthales</taxon>
        <taxon>Pyriculariaceae</taxon>
        <taxon>Pyricularia</taxon>
    </lineage>
</organism>
<evidence type="ECO:0000256" key="2">
    <source>
        <dbReference type="ARBA" id="ARBA00038358"/>
    </source>
</evidence>
<reference evidence="3 4" key="1">
    <citation type="journal article" date="2019" name="Mol. Biol. Evol.">
        <title>Blast fungal genomes show frequent chromosomal changes, gene gains and losses, and effector gene turnover.</title>
        <authorList>
            <person name="Gomez Luciano L.B."/>
            <person name="Jason Tsai I."/>
            <person name="Chuma I."/>
            <person name="Tosa Y."/>
            <person name="Chen Y.H."/>
            <person name="Li J.Y."/>
            <person name="Li M.Y."/>
            <person name="Jade Lu M.Y."/>
            <person name="Nakayashiki H."/>
            <person name="Li W.H."/>
        </authorList>
    </citation>
    <scope>NUCLEOTIDE SEQUENCE [LARGE SCALE GENOMIC DNA]</scope>
    <source>
        <strain evidence="3">MZ5-1-6</strain>
    </source>
</reference>
<dbReference type="InterPro" id="IPR052369">
    <property type="entry name" value="UG_Glycosaminoglycan_Hydrolase"/>
</dbReference>
<protein>
    <recommendedName>
        <fullName evidence="5">Unsaturated glucuronyl hydrolase</fullName>
    </recommendedName>
</protein>
<proteinExistence type="inferred from homology"/>
<accession>A0A4P7NNS3</accession>
<dbReference type="Proteomes" id="UP000294847">
    <property type="component" value="Chromosome 6"/>
</dbReference>
<dbReference type="InterPro" id="IPR012341">
    <property type="entry name" value="6hp_glycosidase-like_sf"/>
</dbReference>
<keyword evidence="1" id="KW-0378">Hydrolase</keyword>
<dbReference type="InterPro" id="IPR008928">
    <property type="entry name" value="6-hairpin_glycosidase_sf"/>
</dbReference>
<evidence type="ECO:0000256" key="1">
    <source>
        <dbReference type="ARBA" id="ARBA00022801"/>
    </source>
</evidence>
<dbReference type="PANTHER" id="PTHR36845:SF1">
    <property type="entry name" value="HYDROLASE, PUTATIVE (AFU_ORTHOLOGUE AFUA_7G05090)-RELATED"/>
    <property type="match status" value="1"/>
</dbReference>
<evidence type="ECO:0000313" key="3">
    <source>
        <dbReference type="EMBL" id="QBZ63971.1"/>
    </source>
</evidence>
<dbReference type="FunFam" id="1.50.10.10:FF:000048">
    <property type="entry name" value="Unsaturated chondroitin disaccharide hydrolase"/>
    <property type="match status" value="1"/>
</dbReference>